<dbReference type="PROSITE" id="PS51918">
    <property type="entry name" value="RADICAL_SAM"/>
    <property type="match status" value="1"/>
</dbReference>
<dbReference type="GO" id="GO:0016840">
    <property type="term" value="F:carbon-nitrogen lyase activity"/>
    <property type="evidence" value="ECO:0007669"/>
    <property type="project" value="UniProtKB-UniRule"/>
</dbReference>
<dbReference type="GO" id="GO:0000287">
    <property type="term" value="F:magnesium ion binding"/>
    <property type="evidence" value="ECO:0007669"/>
    <property type="project" value="UniProtKB-UniRule"/>
</dbReference>
<evidence type="ECO:0000256" key="4">
    <source>
        <dbReference type="ARBA" id="ARBA00022842"/>
    </source>
</evidence>
<dbReference type="GO" id="GO:1904047">
    <property type="term" value="F:S-adenosyl-L-methionine binding"/>
    <property type="evidence" value="ECO:0007669"/>
    <property type="project" value="UniProtKB-UniRule"/>
</dbReference>
<evidence type="ECO:0000256" key="2">
    <source>
        <dbReference type="ARBA" id="ARBA00022691"/>
    </source>
</evidence>
<keyword evidence="7 8" id="KW-0456">Lyase</keyword>
<name>A0AA37BSK6_9ARCH</name>
<keyword evidence="4 8" id="KW-0460">Magnesium</keyword>
<feature type="binding site" evidence="8">
    <location>
        <position position="36"/>
    </location>
    <ligand>
        <name>[4Fe-4S] cluster</name>
        <dbReference type="ChEBI" id="CHEBI:49883"/>
        <note>4Fe-4S-S-AdoMet</note>
    </ligand>
</feature>
<dbReference type="RefSeq" id="WP_188681733.1">
    <property type="nucleotide sequence ID" value="NZ_BMNY01000003.1"/>
</dbReference>
<dbReference type="SFLD" id="SFLDS00029">
    <property type="entry name" value="Radical_SAM"/>
    <property type="match status" value="1"/>
</dbReference>
<feature type="binding site" evidence="8">
    <location>
        <begin position="35"/>
        <end position="37"/>
    </location>
    <ligand>
        <name>S-adenosyl-L-methionine</name>
        <dbReference type="ChEBI" id="CHEBI:59789"/>
    </ligand>
</feature>
<dbReference type="InterPro" id="IPR024924">
    <property type="entry name" value="7-CO-7-deazaguanine_synth-like"/>
</dbReference>
<comment type="cofactor">
    <cofactor evidence="8">
        <name>S-adenosyl-L-methionine</name>
        <dbReference type="ChEBI" id="CHEBI:59789"/>
    </cofactor>
    <text evidence="8">Binds 1 S-adenosyl-L-methionine per subunit.</text>
</comment>
<evidence type="ECO:0000259" key="9">
    <source>
        <dbReference type="PROSITE" id="PS51918"/>
    </source>
</evidence>
<evidence type="ECO:0000256" key="8">
    <source>
        <dbReference type="HAMAP-Rule" id="MF_00917"/>
    </source>
</evidence>
<evidence type="ECO:0000256" key="5">
    <source>
        <dbReference type="ARBA" id="ARBA00023004"/>
    </source>
</evidence>
<evidence type="ECO:0000313" key="10">
    <source>
        <dbReference type="EMBL" id="GGM78704.1"/>
    </source>
</evidence>
<feature type="binding site" evidence="8">
    <location>
        <position position="33"/>
    </location>
    <ligand>
        <name>[4Fe-4S] cluster</name>
        <dbReference type="ChEBI" id="CHEBI:49883"/>
        <note>4Fe-4S-S-AdoMet</note>
    </ligand>
</feature>
<dbReference type="InterPro" id="IPR058240">
    <property type="entry name" value="rSAM_sf"/>
</dbReference>
<dbReference type="Pfam" id="PF04055">
    <property type="entry name" value="Radical_SAM"/>
    <property type="match status" value="1"/>
</dbReference>
<feature type="binding site" evidence="8">
    <location>
        <position position="68"/>
    </location>
    <ligand>
        <name>substrate</name>
    </ligand>
</feature>
<keyword evidence="3 8" id="KW-0479">Metal-binding</keyword>
<organism evidence="10 11">
    <name type="scientific">Thermogymnomonas acidicola</name>
    <dbReference type="NCBI Taxonomy" id="399579"/>
    <lineage>
        <taxon>Archaea</taxon>
        <taxon>Methanobacteriati</taxon>
        <taxon>Thermoplasmatota</taxon>
        <taxon>Thermoplasmata</taxon>
        <taxon>Thermoplasmatales</taxon>
        <taxon>Thermogymnomonas</taxon>
    </lineage>
</organism>
<accession>A0AA37BSK6</accession>
<comment type="caution">
    <text evidence="8">Lacks conserved residue(s) required for the propagation of feature annotation.</text>
</comment>
<keyword evidence="2 8" id="KW-0949">S-adenosyl-L-methionine</keyword>
<comment type="catalytic activity">
    <reaction evidence="8">
        <text>6-carboxy-5,6,7,8-tetrahydropterin + H(+) = 7-carboxy-7-carbaguanine + NH4(+)</text>
        <dbReference type="Rhea" id="RHEA:27974"/>
        <dbReference type="ChEBI" id="CHEBI:15378"/>
        <dbReference type="ChEBI" id="CHEBI:28938"/>
        <dbReference type="ChEBI" id="CHEBI:61032"/>
        <dbReference type="ChEBI" id="CHEBI:61036"/>
        <dbReference type="EC" id="4.3.99.3"/>
    </reaction>
</comment>
<dbReference type="EMBL" id="BMNY01000003">
    <property type="protein sequence ID" value="GGM78704.1"/>
    <property type="molecule type" value="Genomic_DNA"/>
</dbReference>
<dbReference type="CDD" id="cd01335">
    <property type="entry name" value="Radical_SAM"/>
    <property type="match status" value="1"/>
</dbReference>
<comment type="similarity">
    <text evidence="8">Belongs to the radical SAM superfamily. 7-carboxy-7-deazaguanine synthase family.</text>
</comment>
<feature type="binding site" evidence="8">
    <location>
        <begin position="10"/>
        <end position="12"/>
    </location>
    <ligand>
        <name>substrate</name>
    </ligand>
</feature>
<evidence type="ECO:0000256" key="1">
    <source>
        <dbReference type="ARBA" id="ARBA00022485"/>
    </source>
</evidence>
<dbReference type="AlphaFoldDB" id="A0AA37BSK6"/>
<keyword evidence="1 8" id="KW-0004">4Fe-4S</keyword>
<comment type="cofactor">
    <cofactor evidence="8">
        <name>Mg(2+)</name>
        <dbReference type="ChEBI" id="CHEBI:18420"/>
    </cofactor>
</comment>
<dbReference type="PANTHER" id="PTHR42836:SF1">
    <property type="entry name" value="7-CARBOXY-7-DEAZAGUANINE SYNTHASE"/>
    <property type="match status" value="1"/>
</dbReference>
<sequence>MLITEVFHSIQGEGLYMGIPMLFVRTNRCNLRCTWCDSKYTFTGGREVPLEELLGEVERSREQWVCFTGGEPLLQREALEFTKRVVSMGKKVLLETSGSLPIKEFTFSPMVSIDMDIKTPSSGEEKHFLKENLDYIRDNDYVKFVIASRGDYDYSVGFIRSMQRSVNVVFQPAWGTDMRWLAEAVVRDALPVRLLPQFHKFIWGEARGV</sequence>
<keyword evidence="11" id="KW-1185">Reference proteome</keyword>
<feature type="binding site" evidence="8">
    <location>
        <position position="29"/>
    </location>
    <ligand>
        <name>[4Fe-4S] cluster</name>
        <dbReference type="ChEBI" id="CHEBI:49883"/>
        <note>4Fe-4S-S-AdoMet</note>
    </ligand>
</feature>
<evidence type="ECO:0000256" key="6">
    <source>
        <dbReference type="ARBA" id="ARBA00023014"/>
    </source>
</evidence>
<feature type="binding site" evidence="8">
    <location>
        <position position="70"/>
    </location>
    <ligand>
        <name>S-adenosyl-L-methionine</name>
        <dbReference type="ChEBI" id="CHEBI:59789"/>
    </ligand>
</feature>
<dbReference type="Proteomes" id="UP000632195">
    <property type="component" value="Unassembled WGS sequence"/>
</dbReference>
<dbReference type="Gene3D" id="3.20.20.70">
    <property type="entry name" value="Aldolase class I"/>
    <property type="match status" value="1"/>
</dbReference>
<evidence type="ECO:0000313" key="11">
    <source>
        <dbReference type="Proteomes" id="UP000632195"/>
    </source>
</evidence>
<comment type="caution">
    <text evidence="10">The sequence shown here is derived from an EMBL/GenBank/DDBJ whole genome shotgun (WGS) entry which is preliminary data.</text>
</comment>
<dbReference type="HAMAP" id="MF_00917">
    <property type="entry name" value="QueE"/>
    <property type="match status" value="1"/>
</dbReference>
<dbReference type="PANTHER" id="PTHR42836">
    <property type="entry name" value="7-CARBOXY-7-DEAZAGUANINE SYNTHASE"/>
    <property type="match status" value="1"/>
</dbReference>
<reference evidence="10" key="1">
    <citation type="journal article" date="2014" name="Int. J. Syst. Evol. Microbiol.">
        <title>Complete genome sequence of Corynebacterium casei LMG S-19264T (=DSM 44701T), isolated from a smear-ripened cheese.</title>
        <authorList>
            <consortium name="US DOE Joint Genome Institute (JGI-PGF)"/>
            <person name="Walter F."/>
            <person name="Albersmeier A."/>
            <person name="Kalinowski J."/>
            <person name="Ruckert C."/>
        </authorList>
    </citation>
    <scope>NUCLEOTIDE SEQUENCE</scope>
    <source>
        <strain evidence="10">JCM 13583</strain>
    </source>
</reference>
<feature type="domain" description="Radical SAM core" evidence="9">
    <location>
        <begin position="16"/>
        <end position="205"/>
    </location>
</feature>
<dbReference type="InterPro" id="IPR013785">
    <property type="entry name" value="Aldolase_TIM"/>
</dbReference>
<keyword evidence="6 8" id="KW-0411">Iron-sulfur</keyword>
<feature type="binding site" evidence="8">
    <location>
        <position position="38"/>
    </location>
    <ligand>
        <name>Mg(2+)</name>
        <dbReference type="ChEBI" id="CHEBI:18420"/>
    </ligand>
</feature>
<comment type="pathway">
    <text evidence="8">Purine metabolism; 7-cyano-7-deazaguanine biosynthesis.</text>
</comment>
<protein>
    <recommendedName>
        <fullName evidence="8">7-carboxy-7-deazaguanine synthase</fullName>
        <shortName evidence="8">CDG synthase</shortName>
        <ecNumber evidence="8">4.3.99.3</ecNumber>
    </recommendedName>
    <alternativeName>
        <fullName evidence="8">Archaeosine biosynthesis protein QueE</fullName>
    </alternativeName>
</protein>
<comment type="function">
    <text evidence="8">Catalyzes the complex heterocyclic radical-mediated conversion of 6-carboxy-5,6,7,8-tetrahydropterin (CPH4) to 7-carboxy-7-deazaguanine (CDG), a step common to the biosynthetic pathways of all 7-deazapurine-containing compounds.</text>
</comment>
<evidence type="ECO:0000256" key="3">
    <source>
        <dbReference type="ARBA" id="ARBA00022723"/>
    </source>
</evidence>
<dbReference type="EC" id="4.3.99.3" evidence="8"/>
<keyword evidence="5 8" id="KW-0408">Iron</keyword>
<evidence type="ECO:0000256" key="7">
    <source>
        <dbReference type="ARBA" id="ARBA00023239"/>
    </source>
</evidence>
<dbReference type="PIRSF" id="PIRSF000370">
    <property type="entry name" value="QueE"/>
    <property type="match status" value="1"/>
</dbReference>
<dbReference type="SUPFAM" id="SSF102114">
    <property type="entry name" value="Radical SAM enzymes"/>
    <property type="match status" value="1"/>
</dbReference>
<proteinExistence type="inferred from homology"/>
<comment type="subunit">
    <text evidence="8">Homodimer.</text>
</comment>
<gene>
    <name evidence="8 10" type="primary">queE</name>
    <name evidence="10" type="ORF">GCM10007108_16110</name>
</gene>
<feature type="binding site" evidence="8">
    <location>
        <position position="25"/>
    </location>
    <ligand>
        <name>substrate</name>
    </ligand>
</feature>
<reference evidence="10" key="2">
    <citation type="submission" date="2022-09" db="EMBL/GenBank/DDBJ databases">
        <authorList>
            <person name="Sun Q."/>
            <person name="Ohkuma M."/>
        </authorList>
    </citation>
    <scope>NUCLEOTIDE SEQUENCE</scope>
    <source>
        <strain evidence="10">JCM 13583</strain>
    </source>
</reference>
<dbReference type="GO" id="GO:0051539">
    <property type="term" value="F:4 iron, 4 sulfur cluster binding"/>
    <property type="evidence" value="ECO:0007669"/>
    <property type="project" value="UniProtKB-UniRule"/>
</dbReference>
<comment type="cofactor">
    <cofactor evidence="8">
        <name>[4Fe-4S] cluster</name>
        <dbReference type="ChEBI" id="CHEBI:49883"/>
    </cofactor>
    <text evidence="8">Binds 1 [4Fe-4S] cluster. The cluster is coordinated with 3 cysteines and an exchangeable S-adenosyl-L-methionine.</text>
</comment>
<dbReference type="InterPro" id="IPR007197">
    <property type="entry name" value="rSAM"/>
</dbReference>